<comment type="caution">
    <text evidence="1">The sequence shown here is derived from an EMBL/GenBank/DDBJ whole genome shotgun (WGS) entry which is preliminary data.</text>
</comment>
<name>A0A1J4JIB5_9EUKA</name>
<dbReference type="GeneID" id="94844572"/>
<dbReference type="EMBL" id="MLAK01001035">
    <property type="protein sequence ID" value="OHS98878.1"/>
    <property type="molecule type" value="Genomic_DNA"/>
</dbReference>
<dbReference type="RefSeq" id="XP_068352015.1">
    <property type="nucleotide sequence ID" value="XM_068509868.1"/>
</dbReference>
<evidence type="ECO:0000313" key="1">
    <source>
        <dbReference type="EMBL" id="OHS98878.1"/>
    </source>
</evidence>
<dbReference type="Proteomes" id="UP000179807">
    <property type="component" value="Unassembled WGS sequence"/>
</dbReference>
<accession>A0A1J4JIB5</accession>
<evidence type="ECO:0000313" key="2">
    <source>
        <dbReference type="Proteomes" id="UP000179807"/>
    </source>
</evidence>
<reference evidence="1" key="1">
    <citation type="submission" date="2016-10" db="EMBL/GenBank/DDBJ databases">
        <authorList>
            <person name="Benchimol M."/>
            <person name="Almeida L.G."/>
            <person name="Vasconcelos A.T."/>
            <person name="Perreira-Neves A."/>
            <person name="Rosa I.A."/>
            <person name="Tasca T."/>
            <person name="Bogo M.R."/>
            <person name="de Souza W."/>
        </authorList>
    </citation>
    <scope>NUCLEOTIDE SEQUENCE [LARGE SCALE GENOMIC DNA]</scope>
    <source>
        <strain evidence="1">K</strain>
    </source>
</reference>
<organism evidence="1 2">
    <name type="scientific">Tritrichomonas foetus</name>
    <dbReference type="NCBI Taxonomy" id="1144522"/>
    <lineage>
        <taxon>Eukaryota</taxon>
        <taxon>Metamonada</taxon>
        <taxon>Parabasalia</taxon>
        <taxon>Tritrichomonadida</taxon>
        <taxon>Tritrichomonadidae</taxon>
        <taxon>Tritrichomonas</taxon>
    </lineage>
</organism>
<gene>
    <name evidence="1" type="ORF">TRFO_34781</name>
</gene>
<dbReference type="AlphaFoldDB" id="A0A1J4JIB5"/>
<keyword evidence="2" id="KW-1185">Reference proteome</keyword>
<proteinExistence type="predicted"/>
<protein>
    <submittedName>
        <fullName evidence="1">Uncharacterized protein</fullName>
    </submittedName>
</protein>
<sequence>MDPFVTSLHMTRDDANEVTPKLSQNFMIEDVDLGSDFMHIPSSMFAALPLIRQDPSRLRFSDGRPATEDILHKMVLLANFLPDARITFKFPNGKIIESVFPAGTSTYTILTKLLPEISTAHSILFFVRTQKRDGTRLLIRPSSYPIGIYDMPNCIWHVEFAYIPDYLKFNETYKLMLSQWFNARKEVYVGRKPANETMLDTYSQEILEVENQNDLNTFIEKIGFKQNCSKVRKYVTSEFSIKVDWCNSQKEVTVKKGSKKYAGLNLSTARINRVEKDKLIFSMKGMDDIEMNDSDAKLLNEFFNLAVIEKKAEEHPEKSLLVLFPEPFQTETSIPQVTVTSKINKLRIENAKTVIDQQHSELKNRPLFGWTEPELEE</sequence>
<dbReference type="VEuPathDB" id="TrichDB:TRFO_34781"/>